<proteinExistence type="predicted"/>
<evidence type="ECO:0000313" key="3">
    <source>
        <dbReference type="Proteomes" id="UP000054359"/>
    </source>
</evidence>
<reference evidence="2 3" key="1">
    <citation type="submission" date="2013-11" db="EMBL/GenBank/DDBJ databases">
        <title>Genome sequencing of Stegodyphus mimosarum.</title>
        <authorList>
            <person name="Bechsgaard J."/>
        </authorList>
    </citation>
    <scope>NUCLEOTIDE SEQUENCE [LARGE SCALE GENOMIC DNA]</scope>
</reference>
<dbReference type="EMBL" id="KK119532">
    <property type="protein sequence ID" value="KFM75953.1"/>
    <property type="molecule type" value="Genomic_DNA"/>
</dbReference>
<dbReference type="AlphaFoldDB" id="A0A087UF14"/>
<sequence length="112" mass="12412">MRTSCFWMVIFNFFTSSNNSSSFCFEGCGVGLFFLGILSKILDFEIVFNSCFFEGTYPSFNEIKTGSASLPSIHSSAETAGMSARVSGYKSSWKRSDFLGTVKAMTSQKPRE</sequence>
<feature type="chain" id="PRO_5001830544" description="Secreted protein" evidence="1">
    <location>
        <begin position="21"/>
        <end position="112"/>
    </location>
</feature>
<organism evidence="2 3">
    <name type="scientific">Stegodyphus mimosarum</name>
    <name type="common">African social velvet spider</name>
    <dbReference type="NCBI Taxonomy" id="407821"/>
    <lineage>
        <taxon>Eukaryota</taxon>
        <taxon>Metazoa</taxon>
        <taxon>Ecdysozoa</taxon>
        <taxon>Arthropoda</taxon>
        <taxon>Chelicerata</taxon>
        <taxon>Arachnida</taxon>
        <taxon>Araneae</taxon>
        <taxon>Araneomorphae</taxon>
        <taxon>Entelegynae</taxon>
        <taxon>Eresoidea</taxon>
        <taxon>Eresidae</taxon>
        <taxon>Stegodyphus</taxon>
    </lineage>
</organism>
<feature type="non-terminal residue" evidence="2">
    <location>
        <position position="112"/>
    </location>
</feature>
<dbReference type="Proteomes" id="UP000054359">
    <property type="component" value="Unassembled WGS sequence"/>
</dbReference>
<gene>
    <name evidence="2" type="ORF">X975_24420</name>
</gene>
<feature type="signal peptide" evidence="1">
    <location>
        <begin position="1"/>
        <end position="20"/>
    </location>
</feature>
<evidence type="ECO:0000313" key="2">
    <source>
        <dbReference type="EMBL" id="KFM75953.1"/>
    </source>
</evidence>
<evidence type="ECO:0000256" key="1">
    <source>
        <dbReference type="SAM" id="SignalP"/>
    </source>
</evidence>
<protein>
    <recommendedName>
        <fullName evidence="4">Secreted protein</fullName>
    </recommendedName>
</protein>
<accession>A0A087UF14</accession>
<evidence type="ECO:0008006" key="4">
    <source>
        <dbReference type="Google" id="ProtNLM"/>
    </source>
</evidence>
<keyword evidence="1" id="KW-0732">Signal</keyword>
<name>A0A087UF14_STEMI</name>
<keyword evidence="3" id="KW-1185">Reference proteome</keyword>